<dbReference type="GeneID" id="54489226"/>
<feature type="region of interest" description="Disordered" evidence="1">
    <location>
        <begin position="312"/>
        <end position="344"/>
    </location>
</feature>
<organism evidence="3 4">
    <name type="scientific">Pseudovirgaria hyperparasitica</name>
    <dbReference type="NCBI Taxonomy" id="470096"/>
    <lineage>
        <taxon>Eukaryota</taxon>
        <taxon>Fungi</taxon>
        <taxon>Dikarya</taxon>
        <taxon>Ascomycota</taxon>
        <taxon>Pezizomycotina</taxon>
        <taxon>Dothideomycetes</taxon>
        <taxon>Dothideomycetes incertae sedis</taxon>
        <taxon>Acrospermales</taxon>
        <taxon>Acrospermaceae</taxon>
        <taxon>Pseudovirgaria</taxon>
    </lineage>
</organism>
<evidence type="ECO:0000256" key="1">
    <source>
        <dbReference type="SAM" id="MobiDB-lite"/>
    </source>
</evidence>
<feature type="transmembrane region" description="Helical" evidence="2">
    <location>
        <begin position="491"/>
        <end position="517"/>
    </location>
</feature>
<feature type="transmembrane region" description="Helical" evidence="2">
    <location>
        <begin position="529"/>
        <end position="554"/>
    </location>
</feature>
<dbReference type="EMBL" id="ML996571">
    <property type="protein sequence ID" value="KAF2758485.1"/>
    <property type="molecule type" value="Genomic_DNA"/>
</dbReference>
<protein>
    <submittedName>
        <fullName evidence="3">Uncharacterized protein</fullName>
    </submittedName>
</protein>
<dbReference type="OrthoDB" id="3061561at2759"/>
<dbReference type="RefSeq" id="XP_033600936.1">
    <property type="nucleotide sequence ID" value="XM_033748172.1"/>
</dbReference>
<feature type="transmembrane region" description="Helical" evidence="2">
    <location>
        <begin position="29"/>
        <end position="46"/>
    </location>
</feature>
<keyword evidence="2" id="KW-0472">Membrane</keyword>
<evidence type="ECO:0000313" key="4">
    <source>
        <dbReference type="Proteomes" id="UP000799437"/>
    </source>
</evidence>
<accession>A0A6A6W7G6</accession>
<keyword evidence="4" id="KW-1185">Reference proteome</keyword>
<dbReference type="AlphaFoldDB" id="A0A6A6W7G6"/>
<feature type="transmembrane region" description="Helical" evidence="2">
    <location>
        <begin position="66"/>
        <end position="84"/>
    </location>
</feature>
<name>A0A6A6W7G6_9PEZI</name>
<evidence type="ECO:0000256" key="2">
    <source>
        <dbReference type="SAM" id="Phobius"/>
    </source>
</evidence>
<feature type="compositionally biased region" description="Polar residues" evidence="1">
    <location>
        <begin position="322"/>
        <end position="344"/>
    </location>
</feature>
<feature type="transmembrane region" description="Helical" evidence="2">
    <location>
        <begin position="209"/>
        <end position="231"/>
    </location>
</feature>
<evidence type="ECO:0000313" key="3">
    <source>
        <dbReference type="EMBL" id="KAF2758485.1"/>
    </source>
</evidence>
<keyword evidence="2" id="KW-1133">Transmembrane helix</keyword>
<dbReference type="PANTHER" id="PTHR35043:SF7">
    <property type="entry name" value="TRANSCRIPTION FACTOR DOMAIN-CONTAINING PROTEIN"/>
    <property type="match status" value="1"/>
</dbReference>
<dbReference type="PANTHER" id="PTHR35043">
    <property type="entry name" value="TRANSCRIPTION FACTOR DOMAIN-CONTAINING PROTEIN"/>
    <property type="match status" value="1"/>
</dbReference>
<dbReference type="Proteomes" id="UP000799437">
    <property type="component" value="Unassembled WGS sequence"/>
</dbReference>
<keyword evidence="2" id="KW-0812">Transmembrane</keyword>
<proteinExistence type="predicted"/>
<reference evidence="3" key="1">
    <citation type="journal article" date="2020" name="Stud. Mycol.">
        <title>101 Dothideomycetes genomes: a test case for predicting lifestyles and emergence of pathogens.</title>
        <authorList>
            <person name="Haridas S."/>
            <person name="Albert R."/>
            <person name="Binder M."/>
            <person name="Bloem J."/>
            <person name="Labutti K."/>
            <person name="Salamov A."/>
            <person name="Andreopoulos B."/>
            <person name="Baker S."/>
            <person name="Barry K."/>
            <person name="Bills G."/>
            <person name="Bluhm B."/>
            <person name="Cannon C."/>
            <person name="Castanera R."/>
            <person name="Culley D."/>
            <person name="Daum C."/>
            <person name="Ezra D."/>
            <person name="Gonzalez J."/>
            <person name="Henrissat B."/>
            <person name="Kuo A."/>
            <person name="Liang C."/>
            <person name="Lipzen A."/>
            <person name="Lutzoni F."/>
            <person name="Magnuson J."/>
            <person name="Mondo S."/>
            <person name="Nolan M."/>
            <person name="Ohm R."/>
            <person name="Pangilinan J."/>
            <person name="Park H.-J."/>
            <person name="Ramirez L."/>
            <person name="Alfaro M."/>
            <person name="Sun H."/>
            <person name="Tritt A."/>
            <person name="Yoshinaga Y."/>
            <person name="Zwiers L.-H."/>
            <person name="Turgeon B."/>
            <person name="Goodwin S."/>
            <person name="Spatafora J."/>
            <person name="Crous P."/>
            <person name="Grigoriev I."/>
        </authorList>
    </citation>
    <scope>NUCLEOTIDE SEQUENCE</scope>
    <source>
        <strain evidence="3">CBS 121739</strain>
    </source>
</reference>
<feature type="transmembrane region" description="Helical" evidence="2">
    <location>
        <begin position="451"/>
        <end position="471"/>
    </location>
</feature>
<gene>
    <name evidence="3" type="ORF">EJ05DRAFT_510406</name>
</gene>
<sequence>MDFSDIANVTVGNHTLVGWVDGPDRRGTLSILISCLTTLLLCTWSAMHLNVPKRHVNEVSYIKTQVFWSLVGIFGPELAIWCAWRQYMSAKALRDQIKAALLNSGKHSSYHEEWTLTHGFYASMGGFVVDLDSHDMSDKPKFLRNSTRLTLTPKGILLLARCGYLPSIRREEIEDKSKTDGLGKFLACGQALWMTAQVIARLANNLPITLLEVTTLGHVLCALILYSFWWYKPRWIAEPTRLDGDWIPMICAFMCMASKLGDDLTIGESDFQERFAVDTAEISRLRYVFQETQEEYPDQISTNIGDAQSYDFAPHPRPQRARTGSSGSFVTRPGTNSHSKETTSSSIVIDITPLPSTNPTIDPVTLTRHDLASQAITTYPAIRKLMQYPVPAHAQKHAQAIQLYPEMPPKVKNAIAGWQPASRTWLECQTEHLVCTTASNWPSEGLLRPTGGLATGAALWFSSIAFAAIHIAAWHDAFPSVVEAWLWRASAVYLCFSGCLWCLIHVLADVSAGLWWLWYDLLTGGGPKLLRSLLFAVCSVCGVAYVFARLFLIVDSFVSLRSLPAAAFIVPQWAVNVPHV</sequence>